<comment type="caution">
    <text evidence="1">The sequence shown here is derived from an EMBL/GenBank/DDBJ whole genome shotgun (WGS) entry which is preliminary data.</text>
</comment>
<reference evidence="1" key="1">
    <citation type="submission" date="2022-07" db="EMBL/GenBank/DDBJ databases">
        <authorList>
            <person name="Macas J."/>
            <person name="Novak P."/>
            <person name="Neumann P."/>
        </authorList>
    </citation>
    <scope>NUCLEOTIDE SEQUENCE</scope>
</reference>
<gene>
    <name evidence="1" type="ORF">CEPIT_LOCUS15305</name>
    <name evidence="2" type="ORF">CEPIT_LOCUS39890</name>
</gene>
<organism evidence="1 3">
    <name type="scientific">Cuscuta epithymum</name>
    <dbReference type="NCBI Taxonomy" id="186058"/>
    <lineage>
        <taxon>Eukaryota</taxon>
        <taxon>Viridiplantae</taxon>
        <taxon>Streptophyta</taxon>
        <taxon>Embryophyta</taxon>
        <taxon>Tracheophyta</taxon>
        <taxon>Spermatophyta</taxon>
        <taxon>Magnoliopsida</taxon>
        <taxon>eudicotyledons</taxon>
        <taxon>Gunneridae</taxon>
        <taxon>Pentapetalae</taxon>
        <taxon>asterids</taxon>
        <taxon>lamiids</taxon>
        <taxon>Solanales</taxon>
        <taxon>Convolvulaceae</taxon>
        <taxon>Cuscuteae</taxon>
        <taxon>Cuscuta</taxon>
        <taxon>Cuscuta subgen. Cuscuta</taxon>
    </lineage>
</organism>
<evidence type="ECO:0000313" key="3">
    <source>
        <dbReference type="Proteomes" id="UP001152523"/>
    </source>
</evidence>
<name>A0AAV0DKN3_9ASTE</name>
<accession>A0AAV0DKN3</accession>
<sequence>MGVHGYPISHLGYADDLLIFLNGDARSLKCFKKFLDEYQLASGQLINYHKSSFVC</sequence>
<keyword evidence="3" id="KW-1185">Reference proteome</keyword>
<proteinExistence type="predicted"/>
<dbReference type="Proteomes" id="UP001152523">
    <property type="component" value="Unassembled WGS sequence"/>
</dbReference>
<dbReference type="EMBL" id="CAMAPF010000108">
    <property type="protein sequence ID" value="CAH9100480.1"/>
    <property type="molecule type" value="Genomic_DNA"/>
</dbReference>
<protein>
    <recommendedName>
        <fullName evidence="4">Reverse transcriptase domain-containing protein</fullName>
    </recommendedName>
</protein>
<dbReference type="AlphaFoldDB" id="A0AAV0DKN3"/>
<evidence type="ECO:0008006" key="4">
    <source>
        <dbReference type="Google" id="ProtNLM"/>
    </source>
</evidence>
<feature type="non-terminal residue" evidence="1">
    <location>
        <position position="55"/>
    </location>
</feature>
<dbReference type="EMBL" id="CAMAPF010001041">
    <property type="protein sequence ID" value="CAH9142420.1"/>
    <property type="molecule type" value="Genomic_DNA"/>
</dbReference>
<evidence type="ECO:0000313" key="2">
    <source>
        <dbReference type="EMBL" id="CAH9142420.1"/>
    </source>
</evidence>
<evidence type="ECO:0000313" key="1">
    <source>
        <dbReference type="EMBL" id="CAH9100480.1"/>
    </source>
</evidence>